<dbReference type="PROSITE" id="PS51257">
    <property type="entry name" value="PROKAR_LIPOPROTEIN"/>
    <property type="match status" value="1"/>
</dbReference>
<evidence type="ECO:0000313" key="2">
    <source>
        <dbReference type="Proteomes" id="UP001060012"/>
    </source>
</evidence>
<sequence>MKRILLITITSIFIFSGCATWEGVKEDSSKAWSATKKGSKHVYEGTKEAIHEATE</sequence>
<gene>
    <name evidence="1" type="ORF">NJU99_07750</name>
</gene>
<dbReference type="RefSeq" id="WP_254575349.1">
    <property type="nucleotide sequence ID" value="NZ_CP100595.1"/>
</dbReference>
<accession>A0ABY5E344</accession>
<name>A0ABY5E344_9BACT</name>
<protein>
    <submittedName>
        <fullName evidence="1">Entericidin EcnAB</fullName>
    </submittedName>
</protein>
<dbReference type="Proteomes" id="UP001060012">
    <property type="component" value="Chromosome"/>
</dbReference>
<organism evidence="1 2">
    <name type="scientific">Arcobacter roscoffensis</name>
    <dbReference type="NCBI Taxonomy" id="2961520"/>
    <lineage>
        <taxon>Bacteria</taxon>
        <taxon>Pseudomonadati</taxon>
        <taxon>Campylobacterota</taxon>
        <taxon>Epsilonproteobacteria</taxon>
        <taxon>Campylobacterales</taxon>
        <taxon>Arcobacteraceae</taxon>
        <taxon>Arcobacter</taxon>
    </lineage>
</organism>
<dbReference type="EMBL" id="CP100595">
    <property type="protein sequence ID" value="UTJ05168.1"/>
    <property type="molecule type" value="Genomic_DNA"/>
</dbReference>
<proteinExistence type="predicted"/>
<evidence type="ECO:0000313" key="1">
    <source>
        <dbReference type="EMBL" id="UTJ05168.1"/>
    </source>
</evidence>
<keyword evidence="2" id="KW-1185">Reference proteome</keyword>
<reference evidence="1" key="1">
    <citation type="submission" date="2022-07" db="EMBL/GenBank/DDBJ databases">
        <title>Arcobacter roscoffensis sp. nov., a marine bacterium isolated from coastal seawater collected from Roscoff, France.</title>
        <authorList>
            <person name="Pascual J."/>
            <person name="Lepeaux C."/>
            <person name="Methner A."/>
            <person name="Overmann J."/>
        </authorList>
    </citation>
    <scope>NUCLEOTIDE SEQUENCE</scope>
    <source>
        <strain evidence="1">ARW1-2F2</strain>
    </source>
</reference>